<sequence>MQGILGGVVTAIGYLIGRIFGLLWRAADMPRLSGRHAAAATAMTALGLVPVFLWVLLYSRVWQNDICEQACKIDPLEG</sequence>
<dbReference type="AlphaFoldDB" id="S9Q841"/>
<dbReference type="EMBL" id="APVH01000068">
    <property type="protein sequence ID" value="EPX75788.1"/>
    <property type="molecule type" value="Genomic_DNA"/>
</dbReference>
<evidence type="ECO:0000313" key="3">
    <source>
        <dbReference type="EMBL" id="EPX75788.1"/>
    </source>
</evidence>
<gene>
    <name evidence="3" type="ORF">Salmuc_05426</name>
</gene>
<keyword evidence="4" id="KW-1185">Reference proteome</keyword>
<feature type="transmembrane region" description="Helical" evidence="1">
    <location>
        <begin position="36"/>
        <end position="57"/>
    </location>
</feature>
<evidence type="ECO:0000313" key="4">
    <source>
        <dbReference type="Proteomes" id="UP000015347"/>
    </source>
</evidence>
<dbReference type="Proteomes" id="UP000015347">
    <property type="component" value="Unassembled WGS sequence"/>
</dbReference>
<feature type="transmembrane region" description="Helical" evidence="1">
    <location>
        <begin position="6"/>
        <end position="24"/>
    </location>
</feature>
<protein>
    <recommendedName>
        <fullName evidence="2">Alpha/beta-hydrolase N-terminal domain-containing protein</fullName>
    </recommendedName>
</protein>
<name>S9Q841_9RHOB</name>
<reference evidence="4" key="1">
    <citation type="journal article" date="2014" name="Stand. Genomic Sci.">
        <title>Genome sequence of the exopolysaccharide-producing Salipiger mucosus type strain (DSM 16094(T)), a moderately halophilic member of the Roseobacter clade.</title>
        <authorList>
            <person name="Riedel T."/>
            <person name="Spring S."/>
            <person name="Fiebig A."/>
            <person name="Petersen J."/>
            <person name="Kyrpides N.C."/>
            <person name="Goker M."/>
            <person name="Klenk H.P."/>
        </authorList>
    </citation>
    <scope>NUCLEOTIDE SEQUENCE [LARGE SCALE GENOMIC DNA]</scope>
    <source>
        <strain evidence="4">DSM 16094</strain>
    </source>
</reference>
<dbReference type="HOGENOM" id="CLU_2619986_0_0_5"/>
<proteinExistence type="predicted"/>
<dbReference type="Pfam" id="PF15420">
    <property type="entry name" value="Abhydrolase_9_N"/>
    <property type="match status" value="1"/>
</dbReference>
<accession>S9Q841</accession>
<dbReference type="InterPro" id="IPR027788">
    <property type="entry name" value="Alpha/beta-hydrolase_N_dom"/>
</dbReference>
<keyword evidence="1" id="KW-0472">Membrane</keyword>
<keyword evidence="1" id="KW-0812">Transmembrane</keyword>
<evidence type="ECO:0000256" key="1">
    <source>
        <dbReference type="SAM" id="Phobius"/>
    </source>
</evidence>
<feature type="domain" description="Alpha/beta-hydrolase N-terminal" evidence="2">
    <location>
        <begin position="1"/>
        <end position="68"/>
    </location>
</feature>
<comment type="caution">
    <text evidence="3">The sequence shown here is derived from an EMBL/GenBank/DDBJ whole genome shotgun (WGS) entry which is preliminary data.</text>
</comment>
<keyword evidence="1" id="KW-1133">Transmembrane helix</keyword>
<evidence type="ECO:0000259" key="2">
    <source>
        <dbReference type="Pfam" id="PF15420"/>
    </source>
</evidence>
<organism evidence="3 4">
    <name type="scientific">Salipiger mucosus DSM 16094</name>
    <dbReference type="NCBI Taxonomy" id="1123237"/>
    <lineage>
        <taxon>Bacteria</taxon>
        <taxon>Pseudomonadati</taxon>
        <taxon>Pseudomonadota</taxon>
        <taxon>Alphaproteobacteria</taxon>
        <taxon>Rhodobacterales</taxon>
        <taxon>Roseobacteraceae</taxon>
        <taxon>Salipiger</taxon>
    </lineage>
</organism>
<dbReference type="STRING" id="1123237.Salmuc_05426"/>